<dbReference type="OrthoDB" id="8526439at2"/>
<dbReference type="EMBL" id="CP042304">
    <property type="protein sequence ID" value="QDZ09334.1"/>
    <property type="molecule type" value="Genomic_DNA"/>
</dbReference>
<evidence type="ECO:0000256" key="1">
    <source>
        <dbReference type="SAM" id="MobiDB-lite"/>
    </source>
</evidence>
<keyword evidence="3" id="KW-1185">Reference proteome</keyword>
<protein>
    <submittedName>
        <fullName evidence="2">Uncharacterized protein</fullName>
    </submittedName>
</protein>
<dbReference type="Proteomes" id="UP000315364">
    <property type="component" value="Chromosome"/>
</dbReference>
<organism evidence="2 3">
    <name type="scientific">Devosia ginsengisoli</name>
    <dbReference type="NCBI Taxonomy" id="400770"/>
    <lineage>
        <taxon>Bacteria</taxon>
        <taxon>Pseudomonadati</taxon>
        <taxon>Pseudomonadota</taxon>
        <taxon>Alphaproteobacteria</taxon>
        <taxon>Hyphomicrobiales</taxon>
        <taxon>Devosiaceae</taxon>
        <taxon>Devosia</taxon>
    </lineage>
</organism>
<dbReference type="AlphaFoldDB" id="A0A5B8LNZ6"/>
<name>A0A5B8LNZ6_9HYPH</name>
<reference evidence="2 3" key="1">
    <citation type="submission" date="2019-07" db="EMBL/GenBank/DDBJ databases">
        <title>Full genome sequence of Devosia sp. Gsoil 520.</title>
        <authorList>
            <person name="Im W.-T."/>
        </authorList>
    </citation>
    <scope>NUCLEOTIDE SEQUENCE [LARGE SCALE GENOMIC DNA]</scope>
    <source>
        <strain evidence="2 3">Gsoil 520</strain>
    </source>
</reference>
<feature type="compositionally biased region" description="Basic and acidic residues" evidence="1">
    <location>
        <begin position="56"/>
        <end position="66"/>
    </location>
</feature>
<evidence type="ECO:0000313" key="2">
    <source>
        <dbReference type="EMBL" id="QDZ09334.1"/>
    </source>
</evidence>
<feature type="region of interest" description="Disordered" evidence="1">
    <location>
        <begin position="45"/>
        <end position="75"/>
    </location>
</feature>
<proteinExistence type="predicted"/>
<evidence type="ECO:0000313" key="3">
    <source>
        <dbReference type="Proteomes" id="UP000315364"/>
    </source>
</evidence>
<accession>A0A5B8LNZ6</accession>
<sequence length="75" mass="8543">MSRSRRKMPIAGMTTAESDKAFKVAEHRRERRVVNAALSNAEDLPPARLFGNPWASEKDGKRRFDPARYPAGMRK</sequence>
<dbReference type="KEGG" id="dea:FPZ08_00335"/>
<gene>
    <name evidence="2" type="ORF">FPZ08_00335</name>
</gene>